<dbReference type="GeneID" id="57778806"/>
<protein>
    <submittedName>
        <fullName evidence="4">Uncharacterized protein</fullName>
    </submittedName>
</protein>
<dbReference type="EMBL" id="QRAL01000003">
    <property type="protein sequence ID" value="RSU60790.1"/>
    <property type="molecule type" value="Genomic_DNA"/>
</dbReference>
<dbReference type="Proteomes" id="UP000028534">
    <property type="component" value="Unassembled WGS sequence"/>
</dbReference>
<accession>A0A085K651</accession>
<reference evidence="4 9" key="1">
    <citation type="submission" date="2014-03" db="EMBL/GenBank/DDBJ databases">
        <title>Genome sequence of Sphingobium yanoikuyae B1.</title>
        <authorList>
            <person name="Gan H.M."/>
            <person name="Gan H.Y."/>
            <person name="Savka M.A."/>
        </authorList>
    </citation>
    <scope>NUCLEOTIDE SEQUENCE [LARGE SCALE GENOMIC DNA]</scope>
    <source>
        <strain evidence="4 9">B1</strain>
    </source>
</reference>
<name>A0A085K651_SPHYA</name>
<dbReference type="Proteomes" id="UP000515377">
    <property type="component" value="Chromosome"/>
</dbReference>
<dbReference type="EMBL" id="JGVR01000022">
    <property type="protein sequence ID" value="KEZ17501.1"/>
    <property type="molecule type" value="Genomic_DNA"/>
</dbReference>
<dbReference type="PATRIC" id="fig|13690.10.peg.3587"/>
<evidence type="ECO:0000313" key="4">
    <source>
        <dbReference type="EMBL" id="KEZ17501.1"/>
    </source>
</evidence>
<evidence type="ECO:0000313" key="14">
    <source>
        <dbReference type="Proteomes" id="UP000287401"/>
    </source>
</evidence>
<evidence type="ECO:0000313" key="7">
    <source>
        <dbReference type="EMBL" id="QNG45137.1"/>
    </source>
</evidence>
<reference evidence="1 12" key="4">
    <citation type="submission" date="2017-10" db="EMBL/GenBank/DDBJ databases">
        <title>Sphingobium yanoikuyae S72.</title>
        <authorList>
            <person name="Sanchez E."/>
            <person name="Bustos P."/>
            <person name="Mendoza P."/>
            <person name="Guo X."/>
            <person name="Mendoza A."/>
        </authorList>
    </citation>
    <scope>NUCLEOTIDE SEQUENCE [LARGE SCALE GENOMIC DNA]</scope>
    <source>
        <strain evidence="1 12">S72</strain>
    </source>
</reference>
<dbReference type="EMBL" id="CP023741">
    <property type="protein sequence ID" value="ATI81762.1"/>
    <property type="molecule type" value="Genomic_DNA"/>
</dbReference>
<reference evidence="7 15" key="7">
    <citation type="submission" date="2020-07" db="EMBL/GenBank/DDBJ databases">
        <title>Whole genome sequence of Sphingobium yanoikuyae A3.</title>
        <authorList>
            <person name="Han S.-S."/>
        </authorList>
    </citation>
    <scope>NUCLEOTIDE SEQUENCE [LARGE SCALE GENOMIC DNA]</scope>
    <source>
        <strain evidence="7 15">A3</strain>
    </source>
</reference>
<organism evidence="4 9">
    <name type="scientific">Sphingobium yanoikuyae</name>
    <name type="common">Sphingomonas yanoikuyae</name>
    <dbReference type="NCBI Taxonomy" id="13690"/>
    <lineage>
        <taxon>Bacteria</taxon>
        <taxon>Pseudomonadati</taxon>
        <taxon>Pseudomonadota</taxon>
        <taxon>Alphaproteobacteria</taxon>
        <taxon>Sphingomonadales</taxon>
        <taxon>Sphingomonadaceae</taxon>
        <taxon>Sphingobium</taxon>
    </lineage>
</organism>
<dbReference type="Proteomes" id="UP000077262">
    <property type="component" value="Unassembled WGS sequence"/>
</dbReference>
<reference evidence="3 13" key="6">
    <citation type="submission" date="2018-10" db="EMBL/GenBank/DDBJ databases">
        <title>Characterization and genome analysis of a novel bacterium Sphingobium yanoikuyae SJTF8 capable of degrading PAHs.</title>
        <authorList>
            <person name="Yin C."/>
            <person name="Xiong W."/>
            <person name="Liang R."/>
        </authorList>
    </citation>
    <scope>NUCLEOTIDE SEQUENCE [LARGE SCALE GENOMIC DNA]</scope>
    <source>
        <strain evidence="3 13">SJTF8</strain>
    </source>
</reference>
<dbReference type="Proteomes" id="UP000280708">
    <property type="component" value="Chromosome"/>
</dbReference>
<gene>
    <name evidence="1" type="ORF">A6768_18320</name>
    <name evidence="6" type="ORF">AX777_18955</name>
    <name evidence="2" type="ORF">BV87_07030</name>
    <name evidence="4" type="ORF">CP98_03503</name>
    <name evidence="8" type="ORF">DAH51_03735</name>
    <name evidence="3" type="ORF">EBF16_18165</name>
    <name evidence="7" type="ORF">H3V42_25485</name>
    <name evidence="5" type="ORF">N5J77_02325</name>
</gene>
<dbReference type="OrthoDB" id="7507045at2"/>
<sequence length="108" mass="11740">MTVAMEQQKKLHFELTNVGMRAQATAAGMVQLCRELHRAGILDNDALERIKSAIADDIDIGAPRSVSCVEYRRDVKARLDRLFTGEEKIGSAEGLAFPPSAPGDQASL</sequence>
<reference evidence="2 10" key="3">
    <citation type="submission" date="2017-04" db="EMBL/GenBank/DDBJ databases">
        <title>Characterization, genome and methylation analysis of a phthalic acid esters degrading strain Sphingobium yanoikuyae SHJ.</title>
        <authorList>
            <person name="Feng L."/>
        </authorList>
    </citation>
    <scope>NUCLEOTIDE SEQUENCE [LARGE SCALE GENOMIC DNA]</scope>
    <source>
        <strain evidence="2 10">SHJ</strain>
    </source>
</reference>
<evidence type="ECO:0000313" key="10">
    <source>
        <dbReference type="Proteomes" id="UP000037029"/>
    </source>
</evidence>
<dbReference type="STRING" id="13690.AX777_18955"/>
<dbReference type="Proteomes" id="UP000219422">
    <property type="component" value="Chromosome"/>
</dbReference>
<evidence type="ECO:0000313" key="5">
    <source>
        <dbReference type="EMBL" id="MDH2129945.1"/>
    </source>
</evidence>
<dbReference type="RefSeq" id="WP_004208616.1">
    <property type="nucleotide sequence ID" value="NZ_CAIGKD010000002.1"/>
</dbReference>
<evidence type="ECO:0000313" key="1">
    <source>
        <dbReference type="EMBL" id="ATI81762.1"/>
    </source>
</evidence>
<evidence type="ECO:0000313" key="9">
    <source>
        <dbReference type="Proteomes" id="UP000028534"/>
    </source>
</evidence>
<dbReference type="EMBL" id="LSTR01000065">
    <property type="protein sequence ID" value="OAH40799.1"/>
    <property type="molecule type" value="Genomic_DNA"/>
</dbReference>
<dbReference type="eggNOG" id="ENOG5032KDB">
    <property type="taxonomic scope" value="Bacteria"/>
</dbReference>
<dbReference type="Proteomes" id="UP000287401">
    <property type="component" value="Unassembled WGS sequence"/>
</dbReference>
<dbReference type="Proteomes" id="UP000037029">
    <property type="component" value="Chromosome"/>
</dbReference>
<evidence type="ECO:0000313" key="3">
    <source>
        <dbReference type="EMBL" id="AYO78651.1"/>
    </source>
</evidence>
<reference evidence="8 14" key="5">
    <citation type="submission" date="2018-07" db="EMBL/GenBank/DDBJ databases">
        <title>Genomic and Epidemiologic Investigation of an Indolent Hospital Outbreak.</title>
        <authorList>
            <person name="Johnson R.C."/>
            <person name="Deming C."/>
            <person name="Conlan S."/>
            <person name="Zellmer C.J."/>
            <person name="Michelin A.V."/>
            <person name="Lee-Lin S."/>
            <person name="Thomas P.J."/>
            <person name="Park M."/>
            <person name="Weingarten R.A."/>
            <person name="Less J."/>
            <person name="Dekker J.P."/>
            <person name="Frank K.M."/>
            <person name="Musser K.A."/>
            <person name="Mcquiston J.R."/>
            <person name="Henderson D.K."/>
            <person name="Lau A.F."/>
            <person name="Palmore T.N."/>
            <person name="Segre J.A."/>
        </authorList>
    </citation>
    <scope>NUCLEOTIDE SEQUENCE [LARGE SCALE GENOMIC DNA]</scope>
    <source>
        <strain evidence="8 14">SK-NIH.Env6_1116</strain>
    </source>
</reference>
<evidence type="ECO:0000313" key="12">
    <source>
        <dbReference type="Proteomes" id="UP000219422"/>
    </source>
</evidence>
<evidence type="ECO:0000313" key="15">
    <source>
        <dbReference type="Proteomes" id="UP000515377"/>
    </source>
</evidence>
<dbReference type="EMBL" id="JAOCKX010000002">
    <property type="protein sequence ID" value="MDH2129945.1"/>
    <property type="molecule type" value="Genomic_DNA"/>
</dbReference>
<dbReference type="KEGG" id="sya:A6768_18320"/>
<dbReference type="AlphaFoldDB" id="A0A085K651"/>
<dbReference type="Proteomes" id="UP001162318">
    <property type="component" value="Unassembled WGS sequence"/>
</dbReference>
<dbReference type="EMBL" id="CP020925">
    <property type="protein sequence ID" value="ATP18164.1"/>
    <property type="molecule type" value="Genomic_DNA"/>
</dbReference>
<dbReference type="EMBL" id="CP033230">
    <property type="protein sequence ID" value="AYO78651.1"/>
    <property type="molecule type" value="Genomic_DNA"/>
</dbReference>
<evidence type="ECO:0000313" key="8">
    <source>
        <dbReference type="EMBL" id="RSU60790.1"/>
    </source>
</evidence>
<evidence type="ECO:0000313" key="13">
    <source>
        <dbReference type="Proteomes" id="UP000280708"/>
    </source>
</evidence>
<dbReference type="EMBL" id="CP060122">
    <property type="protein sequence ID" value="QNG45137.1"/>
    <property type="molecule type" value="Genomic_DNA"/>
</dbReference>
<evidence type="ECO:0000313" key="11">
    <source>
        <dbReference type="Proteomes" id="UP000077262"/>
    </source>
</evidence>
<reference evidence="5" key="8">
    <citation type="submission" date="2022-09" db="EMBL/GenBank/DDBJ databases">
        <title>Intensive care unit water sources are persistently colonized with multi-drug resistant bacteria and are the site of extensive horizontal gene transfer of antibiotic resistance genes.</title>
        <authorList>
            <person name="Diorio-Toth L."/>
        </authorList>
    </citation>
    <scope>NUCLEOTIDE SEQUENCE</scope>
    <source>
        <strain evidence="5">GD03659</strain>
    </source>
</reference>
<evidence type="ECO:0000313" key="2">
    <source>
        <dbReference type="EMBL" id="ATP18164.1"/>
    </source>
</evidence>
<proteinExistence type="predicted"/>
<evidence type="ECO:0000313" key="6">
    <source>
        <dbReference type="EMBL" id="OAH40799.1"/>
    </source>
</evidence>
<reference evidence="6 11" key="2">
    <citation type="submission" date="2016-02" db="EMBL/GenBank/DDBJ databases">
        <authorList>
            <person name="Wen L."/>
            <person name="He K."/>
            <person name="Yang H."/>
        </authorList>
    </citation>
    <scope>NUCLEOTIDE SEQUENCE [LARGE SCALE GENOMIC DNA]</scope>
    <source>
        <strain evidence="6 11">CD09_2</strain>
    </source>
</reference>